<dbReference type="AlphaFoldDB" id="A0A7S3ZIN3"/>
<organism evidence="1">
    <name type="scientific">Lotharella globosa</name>
    <dbReference type="NCBI Taxonomy" id="91324"/>
    <lineage>
        <taxon>Eukaryota</taxon>
        <taxon>Sar</taxon>
        <taxon>Rhizaria</taxon>
        <taxon>Cercozoa</taxon>
        <taxon>Chlorarachniophyceae</taxon>
        <taxon>Lotharella</taxon>
    </lineage>
</organism>
<gene>
    <name evidence="1" type="ORF">LGLO00237_LOCUS35964</name>
</gene>
<sequence>MGSSGVLSLEELWIKSSRLKITILYNGRIIRCTIDKKEPNHILAQVYCLAHRLARMGFRETPFITKVVILAIPMPTFLIGSHDKAHPLTAKCFSQTRPRK</sequence>
<proteinExistence type="predicted"/>
<accession>A0A7S3ZIN3</accession>
<protein>
    <submittedName>
        <fullName evidence="1">Uncharacterized protein</fullName>
    </submittedName>
</protein>
<name>A0A7S3ZIN3_9EUKA</name>
<reference evidence="1" key="1">
    <citation type="submission" date="2021-01" db="EMBL/GenBank/DDBJ databases">
        <authorList>
            <person name="Corre E."/>
            <person name="Pelletier E."/>
            <person name="Niang G."/>
            <person name="Scheremetjew M."/>
            <person name="Finn R."/>
            <person name="Kale V."/>
            <person name="Holt S."/>
            <person name="Cochrane G."/>
            <person name="Meng A."/>
            <person name="Brown T."/>
            <person name="Cohen L."/>
        </authorList>
    </citation>
    <scope>NUCLEOTIDE SEQUENCE</scope>
    <source>
        <strain evidence="1">CCCM811</strain>
    </source>
</reference>
<evidence type="ECO:0000313" key="1">
    <source>
        <dbReference type="EMBL" id="CAE0684176.1"/>
    </source>
</evidence>
<dbReference type="EMBL" id="HBIV01052449">
    <property type="protein sequence ID" value="CAE0684176.1"/>
    <property type="molecule type" value="Transcribed_RNA"/>
</dbReference>